<evidence type="ECO:0000256" key="6">
    <source>
        <dbReference type="ARBA" id="ARBA00023242"/>
    </source>
</evidence>
<dbReference type="SMART" id="SM00355">
    <property type="entry name" value="ZnF_C2H2"/>
    <property type="match status" value="6"/>
</dbReference>
<keyword evidence="3" id="KW-0677">Repeat</keyword>
<evidence type="ECO:0000313" key="10">
    <source>
        <dbReference type="Proteomes" id="UP001445076"/>
    </source>
</evidence>
<evidence type="ECO:0000256" key="7">
    <source>
        <dbReference type="PROSITE-ProRule" id="PRU00042"/>
    </source>
</evidence>
<keyword evidence="10" id="KW-1185">Reference proteome</keyword>
<feature type="domain" description="C2H2-type" evidence="8">
    <location>
        <begin position="144"/>
        <end position="171"/>
    </location>
</feature>
<dbReference type="PANTHER" id="PTHR23235:SF120">
    <property type="entry name" value="KRUPPEL-LIKE FACTOR 15"/>
    <property type="match status" value="1"/>
</dbReference>
<evidence type="ECO:0000259" key="8">
    <source>
        <dbReference type="PROSITE" id="PS50157"/>
    </source>
</evidence>
<dbReference type="Gene3D" id="3.30.160.60">
    <property type="entry name" value="Classic Zinc Finger"/>
    <property type="match status" value="6"/>
</dbReference>
<dbReference type="InterPro" id="IPR013087">
    <property type="entry name" value="Znf_C2H2_type"/>
</dbReference>
<dbReference type="FunFam" id="3.30.160.60:FF:000744">
    <property type="entry name" value="zinc finger E-box-binding homeobox 1"/>
    <property type="match status" value="1"/>
</dbReference>
<dbReference type="FunFam" id="3.30.160.60:FF:000512">
    <property type="entry name" value="zinc finger protein 197 isoform X1"/>
    <property type="match status" value="1"/>
</dbReference>
<reference evidence="9 10" key="1">
    <citation type="journal article" date="2024" name="BMC Genomics">
        <title>Genome assembly of redclaw crayfish (Cherax quadricarinatus) provides insights into its immune adaptation and hypoxia tolerance.</title>
        <authorList>
            <person name="Liu Z."/>
            <person name="Zheng J."/>
            <person name="Li H."/>
            <person name="Fang K."/>
            <person name="Wang S."/>
            <person name="He J."/>
            <person name="Zhou D."/>
            <person name="Weng S."/>
            <person name="Chi M."/>
            <person name="Gu Z."/>
            <person name="He J."/>
            <person name="Li F."/>
            <person name="Wang M."/>
        </authorList>
    </citation>
    <scope>NUCLEOTIDE SEQUENCE [LARGE SCALE GENOMIC DNA]</scope>
    <source>
        <strain evidence="9">ZL_2023a</strain>
    </source>
</reference>
<evidence type="ECO:0000256" key="3">
    <source>
        <dbReference type="ARBA" id="ARBA00022737"/>
    </source>
</evidence>
<evidence type="ECO:0000256" key="2">
    <source>
        <dbReference type="ARBA" id="ARBA00022723"/>
    </source>
</evidence>
<dbReference type="SUPFAM" id="SSF57667">
    <property type="entry name" value="beta-beta-alpha zinc fingers"/>
    <property type="match status" value="3"/>
</dbReference>
<dbReference type="PROSITE" id="PS00028">
    <property type="entry name" value="ZINC_FINGER_C2H2_1"/>
    <property type="match status" value="4"/>
</dbReference>
<dbReference type="FunFam" id="3.30.160.60:FF:000295">
    <property type="entry name" value="zinc finger protein 19"/>
    <property type="match status" value="1"/>
</dbReference>
<evidence type="ECO:0000256" key="1">
    <source>
        <dbReference type="ARBA" id="ARBA00004123"/>
    </source>
</evidence>
<keyword evidence="4 7" id="KW-0863">Zinc-finger</keyword>
<dbReference type="Pfam" id="PF00096">
    <property type="entry name" value="zf-C2H2"/>
    <property type="match status" value="2"/>
</dbReference>
<proteinExistence type="predicted"/>
<dbReference type="PROSITE" id="PS50157">
    <property type="entry name" value="ZINC_FINGER_C2H2_2"/>
    <property type="match status" value="4"/>
</dbReference>
<organism evidence="9 10">
    <name type="scientific">Cherax quadricarinatus</name>
    <name type="common">Australian red claw crayfish</name>
    <dbReference type="NCBI Taxonomy" id="27406"/>
    <lineage>
        <taxon>Eukaryota</taxon>
        <taxon>Metazoa</taxon>
        <taxon>Ecdysozoa</taxon>
        <taxon>Arthropoda</taxon>
        <taxon>Crustacea</taxon>
        <taxon>Multicrustacea</taxon>
        <taxon>Malacostraca</taxon>
        <taxon>Eumalacostraca</taxon>
        <taxon>Eucarida</taxon>
        <taxon>Decapoda</taxon>
        <taxon>Pleocyemata</taxon>
        <taxon>Astacidea</taxon>
        <taxon>Parastacoidea</taxon>
        <taxon>Parastacidae</taxon>
        <taxon>Cherax</taxon>
    </lineage>
</organism>
<dbReference type="GO" id="GO:0000981">
    <property type="term" value="F:DNA-binding transcription factor activity, RNA polymerase II-specific"/>
    <property type="evidence" value="ECO:0007669"/>
    <property type="project" value="TreeGrafter"/>
</dbReference>
<dbReference type="InterPro" id="IPR036236">
    <property type="entry name" value="Znf_C2H2_sf"/>
</dbReference>
<dbReference type="AlphaFoldDB" id="A0AAW0YKE1"/>
<sequence>MDGDLGAITLPQPSTELPDIAQFLSIYMAEDSLALQEGRQMSAPAGQVMQHSVFGAGEAVHPPPPPPPRDTDFSIMSLVSHNPNSMAGEPQVFRAYPMAAPLATVQVPPPPPPRTPVVPKVEIAVKETADVKPPVVTQEQGKRHVCEICTKSFSRSDKLTLHRRTHTGEKPYVCFCGKRFARSDHLKIHSLKHKINPEVRRAMLLEAKNNNQMGTSIVKSEDTNILGKQCVDTAVQVKMEEIIQVKDEPLEITDQLNAQGFEDPNKQECNICQKVFGSIYKLSRHLRTHTGEKPYVCFCGDRFSRSDVLRIHQKSKHIPYCTEVYQHPAGESVQQEAPATTKPKVKKPKLMKSDGIYTCEYCAKEFKAGYKLTVHLRYHTGEKPYVCDFCGKAFARRDHMKKHRKIHTK</sequence>
<comment type="subcellular location">
    <subcellularLocation>
        <location evidence="1">Nucleus</location>
    </subcellularLocation>
</comment>
<accession>A0AAW0YKE1</accession>
<dbReference type="Pfam" id="PF23561">
    <property type="entry name" value="zf-C2H2_15"/>
    <property type="match status" value="1"/>
</dbReference>
<evidence type="ECO:0000313" key="9">
    <source>
        <dbReference type="EMBL" id="KAK8752298.1"/>
    </source>
</evidence>
<dbReference type="FunFam" id="3.30.160.60:FF:000446">
    <property type="entry name" value="Zinc finger protein"/>
    <property type="match status" value="1"/>
</dbReference>
<comment type="caution">
    <text evidence="9">The sequence shown here is derived from an EMBL/GenBank/DDBJ whole genome shotgun (WGS) entry which is preliminary data.</text>
</comment>
<dbReference type="PANTHER" id="PTHR23235">
    <property type="entry name" value="KRUEPPEL-LIKE TRANSCRIPTION FACTOR"/>
    <property type="match status" value="1"/>
</dbReference>
<dbReference type="Proteomes" id="UP001445076">
    <property type="component" value="Unassembled WGS sequence"/>
</dbReference>
<keyword evidence="5" id="KW-0862">Zinc</keyword>
<protein>
    <recommendedName>
        <fullName evidence="8">C2H2-type domain-containing protein</fullName>
    </recommendedName>
</protein>
<feature type="domain" description="C2H2-type" evidence="8">
    <location>
        <begin position="385"/>
        <end position="409"/>
    </location>
</feature>
<name>A0AAW0YKE1_CHEQU</name>
<dbReference type="EMBL" id="JARKIK010000004">
    <property type="protein sequence ID" value="KAK8752298.1"/>
    <property type="molecule type" value="Genomic_DNA"/>
</dbReference>
<dbReference type="GO" id="GO:0000978">
    <property type="term" value="F:RNA polymerase II cis-regulatory region sequence-specific DNA binding"/>
    <property type="evidence" value="ECO:0007669"/>
    <property type="project" value="TreeGrafter"/>
</dbReference>
<keyword evidence="2" id="KW-0479">Metal-binding</keyword>
<evidence type="ECO:0000256" key="5">
    <source>
        <dbReference type="ARBA" id="ARBA00022833"/>
    </source>
</evidence>
<dbReference type="InterPro" id="IPR056436">
    <property type="entry name" value="Znf-C2H2_ZIC1-5/GLI1-3-like"/>
</dbReference>
<evidence type="ECO:0000256" key="4">
    <source>
        <dbReference type="ARBA" id="ARBA00022771"/>
    </source>
</evidence>
<gene>
    <name evidence="9" type="ORF">OTU49_004755</name>
</gene>
<keyword evidence="6" id="KW-0539">Nucleus</keyword>
<dbReference type="GO" id="GO:0005634">
    <property type="term" value="C:nucleus"/>
    <property type="evidence" value="ECO:0007669"/>
    <property type="project" value="UniProtKB-SubCell"/>
</dbReference>
<feature type="domain" description="C2H2-type" evidence="8">
    <location>
        <begin position="357"/>
        <end position="384"/>
    </location>
</feature>
<dbReference type="GO" id="GO:0008270">
    <property type="term" value="F:zinc ion binding"/>
    <property type="evidence" value="ECO:0007669"/>
    <property type="project" value="UniProtKB-KW"/>
</dbReference>
<feature type="domain" description="C2H2-type" evidence="8">
    <location>
        <begin position="267"/>
        <end position="294"/>
    </location>
</feature>
<dbReference type="Pfam" id="PF13894">
    <property type="entry name" value="zf-C2H2_4"/>
    <property type="match status" value="1"/>
</dbReference>